<accession>A0ABS1SK60</accession>
<dbReference type="InterPro" id="IPR002347">
    <property type="entry name" value="SDR_fam"/>
</dbReference>
<proteinExistence type="inferred from homology"/>
<protein>
    <submittedName>
        <fullName evidence="2">SDR family oxidoreductase</fullName>
    </submittedName>
</protein>
<evidence type="ECO:0000313" key="3">
    <source>
        <dbReference type="Proteomes" id="UP001646141"/>
    </source>
</evidence>
<gene>
    <name evidence="2" type="ORF">D3226_01110</name>
</gene>
<evidence type="ECO:0000313" key="2">
    <source>
        <dbReference type="EMBL" id="MBL3688560.1"/>
    </source>
</evidence>
<dbReference type="Gene3D" id="3.40.50.720">
    <property type="entry name" value="NAD(P)-binding Rossmann-like Domain"/>
    <property type="match status" value="1"/>
</dbReference>
<dbReference type="RefSeq" id="WP_202380596.1">
    <property type="nucleotide sequence ID" value="NZ_BAAAMA010000003.1"/>
</dbReference>
<dbReference type="SUPFAM" id="SSF51735">
    <property type="entry name" value="NAD(P)-binding Rossmann-fold domains"/>
    <property type="match status" value="1"/>
</dbReference>
<sequence>MTQPSASPALHTAPAGRAPVAIVTGGSGGIGWEIGRRLVADGYTVIACDMVPGLTAEPLPEGDAAPTAPTLWRELNVTDHAAVARVFGEIAAEFGGIDVLVNNAGIQRHRGIEDLSWGEWEAVVNVNLHGVFNALQAAGRQMLGQETGGRIVNISSVSARGSAGRAPYSTTKAAVIGLTSTAGAEWAARGVRVNAVAPGYVDTGVFRQGVEAGTLSLDTILSRIPAKRLAQASEIANAVSFLVSEQASYMNGQTLYVDGGFMIDYGVPLAKKPTP</sequence>
<organism evidence="2 3">
    <name type="scientific">Leucobacter chromiireducens subsp. chromiireducens</name>
    <dbReference type="NCBI Taxonomy" id="660067"/>
    <lineage>
        <taxon>Bacteria</taxon>
        <taxon>Bacillati</taxon>
        <taxon>Actinomycetota</taxon>
        <taxon>Actinomycetes</taxon>
        <taxon>Micrococcales</taxon>
        <taxon>Microbacteriaceae</taxon>
        <taxon>Leucobacter</taxon>
    </lineage>
</organism>
<dbReference type="PRINTS" id="PR00080">
    <property type="entry name" value="SDRFAMILY"/>
</dbReference>
<name>A0ABS1SK60_9MICO</name>
<dbReference type="PANTHER" id="PTHR42760">
    <property type="entry name" value="SHORT-CHAIN DEHYDROGENASES/REDUCTASES FAMILY MEMBER"/>
    <property type="match status" value="1"/>
</dbReference>
<keyword evidence="3" id="KW-1185">Reference proteome</keyword>
<dbReference type="PRINTS" id="PR00081">
    <property type="entry name" value="GDHRDH"/>
</dbReference>
<reference evidence="2 3" key="1">
    <citation type="submission" date="2018-09" db="EMBL/GenBank/DDBJ databases">
        <title>Comparative genomics of Leucobacter spp.</title>
        <authorList>
            <person name="Reis A.C."/>
            <person name="Kolvenbach B.A."/>
            <person name="Corvini P.F.X."/>
            <person name="Nunes O.C."/>
        </authorList>
    </citation>
    <scope>NUCLEOTIDE SEQUENCE [LARGE SCALE GENOMIC DNA]</scope>
    <source>
        <strain evidence="2 3">L-1</strain>
    </source>
</reference>
<dbReference type="PROSITE" id="PS00061">
    <property type="entry name" value="ADH_SHORT"/>
    <property type="match status" value="1"/>
</dbReference>
<comment type="similarity">
    <text evidence="1">Belongs to the short-chain dehydrogenases/reductases (SDR) family.</text>
</comment>
<dbReference type="Proteomes" id="UP001646141">
    <property type="component" value="Unassembled WGS sequence"/>
</dbReference>
<dbReference type="PANTHER" id="PTHR42760:SF40">
    <property type="entry name" value="3-OXOACYL-[ACYL-CARRIER-PROTEIN] REDUCTASE, CHLOROPLASTIC"/>
    <property type="match status" value="1"/>
</dbReference>
<evidence type="ECO:0000256" key="1">
    <source>
        <dbReference type="ARBA" id="ARBA00006484"/>
    </source>
</evidence>
<dbReference type="InterPro" id="IPR020904">
    <property type="entry name" value="Sc_DH/Rdtase_CS"/>
</dbReference>
<dbReference type="EMBL" id="QYAD01000001">
    <property type="protein sequence ID" value="MBL3688560.1"/>
    <property type="molecule type" value="Genomic_DNA"/>
</dbReference>
<comment type="caution">
    <text evidence="2">The sequence shown here is derived from an EMBL/GenBank/DDBJ whole genome shotgun (WGS) entry which is preliminary data.</text>
</comment>
<dbReference type="Pfam" id="PF13561">
    <property type="entry name" value="adh_short_C2"/>
    <property type="match status" value="1"/>
</dbReference>
<dbReference type="InterPro" id="IPR036291">
    <property type="entry name" value="NAD(P)-bd_dom_sf"/>
</dbReference>